<accession>A0AAE0EZP6</accession>
<protein>
    <submittedName>
        <fullName evidence="1">Uncharacterized protein</fullName>
    </submittedName>
</protein>
<evidence type="ECO:0000313" key="1">
    <source>
        <dbReference type="EMBL" id="KAK3246112.1"/>
    </source>
</evidence>
<organism evidence="1 2">
    <name type="scientific">Cymbomonas tetramitiformis</name>
    <dbReference type="NCBI Taxonomy" id="36881"/>
    <lineage>
        <taxon>Eukaryota</taxon>
        <taxon>Viridiplantae</taxon>
        <taxon>Chlorophyta</taxon>
        <taxon>Pyramimonadophyceae</taxon>
        <taxon>Pyramimonadales</taxon>
        <taxon>Pyramimonadaceae</taxon>
        <taxon>Cymbomonas</taxon>
    </lineage>
</organism>
<dbReference type="Proteomes" id="UP001190700">
    <property type="component" value="Unassembled WGS sequence"/>
</dbReference>
<dbReference type="EMBL" id="LGRX02030095">
    <property type="protein sequence ID" value="KAK3246112.1"/>
    <property type="molecule type" value="Genomic_DNA"/>
</dbReference>
<gene>
    <name evidence="1" type="ORF">CYMTET_44333</name>
</gene>
<dbReference type="AlphaFoldDB" id="A0AAE0EZP6"/>
<name>A0AAE0EZP6_9CHLO</name>
<evidence type="ECO:0000313" key="2">
    <source>
        <dbReference type="Proteomes" id="UP001190700"/>
    </source>
</evidence>
<keyword evidence="2" id="KW-1185">Reference proteome</keyword>
<comment type="caution">
    <text evidence="1">The sequence shown here is derived from an EMBL/GenBank/DDBJ whole genome shotgun (WGS) entry which is preliminary data.</text>
</comment>
<sequence>MRRGTEIDSELNRVVKAYGRWIRSPSTMSRIQADGRLPSAVEFASESAVVQHRPTRKILKYLEAIGLMPVDAQVRVVDTDARCRTAADIVCARVERISSLVIVEVKCGFDGYVSLSSGRMQFELRKVPDSPRNQHHLQVAVTRELYMRTYTGDVDAIVLWANESTVRHERVERWAAVHASDVLDRIKKKAPPLEVPKQRKTRVGKIAKTRRV</sequence>
<proteinExistence type="predicted"/>
<reference evidence="1 2" key="1">
    <citation type="journal article" date="2015" name="Genome Biol. Evol.">
        <title>Comparative Genomics of a Bacterivorous Green Alga Reveals Evolutionary Causalities and Consequences of Phago-Mixotrophic Mode of Nutrition.</title>
        <authorList>
            <person name="Burns J.A."/>
            <person name="Paasch A."/>
            <person name="Narechania A."/>
            <person name="Kim E."/>
        </authorList>
    </citation>
    <scope>NUCLEOTIDE SEQUENCE [LARGE SCALE GENOMIC DNA]</scope>
    <source>
        <strain evidence="1 2">PLY_AMNH</strain>
    </source>
</reference>